<reference evidence="2" key="2">
    <citation type="submission" date="2014-03" db="EMBL/GenBank/DDBJ databases">
        <authorList>
            <person name="Genoscope - CEA"/>
        </authorList>
    </citation>
    <scope>NUCLEOTIDE SEQUENCE</scope>
</reference>
<dbReference type="GO" id="GO:0001523">
    <property type="term" value="P:retinoid metabolic process"/>
    <property type="evidence" value="ECO:0007669"/>
    <property type="project" value="TreeGrafter"/>
</dbReference>
<dbReference type="PANTHER" id="PTHR43313:SF12">
    <property type="entry name" value="RETINOL DEHYDROGENASE 5"/>
    <property type="match status" value="1"/>
</dbReference>
<comment type="similarity">
    <text evidence="1">Belongs to the short-chain dehydrogenases/reductases (SDR) family.</text>
</comment>
<reference evidence="2" key="1">
    <citation type="journal article" date="2014" name="Nat. Commun.">
        <title>The rainbow trout genome provides novel insights into evolution after whole-genome duplication in vertebrates.</title>
        <authorList>
            <person name="Berthelot C."/>
            <person name="Brunet F."/>
            <person name="Chalopin D."/>
            <person name="Juanchich A."/>
            <person name="Bernard M."/>
            <person name="Noel B."/>
            <person name="Bento P."/>
            <person name="Da Silva C."/>
            <person name="Labadie K."/>
            <person name="Alberti A."/>
            <person name="Aury J.M."/>
            <person name="Louis A."/>
            <person name="Dehais P."/>
            <person name="Bardou P."/>
            <person name="Montfort J."/>
            <person name="Klopp C."/>
            <person name="Cabau C."/>
            <person name="Gaspin C."/>
            <person name="Thorgaard G.H."/>
            <person name="Boussaha M."/>
            <person name="Quillet E."/>
            <person name="Guyomard R."/>
            <person name="Galiana D."/>
            <person name="Bobe J."/>
            <person name="Volff J.N."/>
            <person name="Genet C."/>
            <person name="Wincker P."/>
            <person name="Jaillon O."/>
            <person name="Roest Crollius H."/>
            <person name="Guiguen Y."/>
        </authorList>
    </citation>
    <scope>NUCLEOTIDE SEQUENCE [LARGE SCALE GENOMIC DNA]</scope>
</reference>
<dbReference type="STRING" id="8022.A0A060YYK7"/>
<name>A0A060YYK7_ONCMY</name>
<evidence type="ECO:0000256" key="1">
    <source>
        <dbReference type="ARBA" id="ARBA00006484"/>
    </source>
</evidence>
<proteinExistence type="inferred from homology"/>
<protein>
    <submittedName>
        <fullName evidence="2">Uncharacterized protein</fullName>
    </submittedName>
</protein>
<dbReference type="PANTHER" id="PTHR43313">
    <property type="entry name" value="SHORT-CHAIN DEHYDROGENASE/REDUCTASE FAMILY 9C"/>
    <property type="match status" value="1"/>
</dbReference>
<accession>A0A060YYK7</accession>
<dbReference type="PaxDb" id="8022-A0A060YYK7"/>
<dbReference type="EMBL" id="FR926758">
    <property type="protein sequence ID" value="CDQ96672.1"/>
    <property type="molecule type" value="Genomic_DNA"/>
</dbReference>
<dbReference type="AlphaFoldDB" id="A0A060YYK7"/>
<gene>
    <name evidence="2" type="ORF">GSONMT00003499001</name>
</gene>
<organism evidence="2 3">
    <name type="scientific">Oncorhynchus mykiss</name>
    <name type="common">Rainbow trout</name>
    <name type="synonym">Salmo gairdneri</name>
    <dbReference type="NCBI Taxonomy" id="8022"/>
    <lineage>
        <taxon>Eukaryota</taxon>
        <taxon>Metazoa</taxon>
        <taxon>Chordata</taxon>
        <taxon>Craniata</taxon>
        <taxon>Vertebrata</taxon>
        <taxon>Euteleostomi</taxon>
        <taxon>Actinopterygii</taxon>
        <taxon>Neopterygii</taxon>
        <taxon>Teleostei</taxon>
        <taxon>Protacanthopterygii</taxon>
        <taxon>Salmoniformes</taxon>
        <taxon>Salmonidae</taxon>
        <taxon>Salmoninae</taxon>
        <taxon>Oncorhynchus</taxon>
    </lineage>
</organism>
<dbReference type="GO" id="GO:0008202">
    <property type="term" value="P:steroid metabolic process"/>
    <property type="evidence" value="ECO:0007669"/>
    <property type="project" value="TreeGrafter"/>
</dbReference>
<evidence type="ECO:0000313" key="2">
    <source>
        <dbReference type="EMBL" id="CDQ96672.1"/>
    </source>
</evidence>
<dbReference type="GO" id="GO:0004745">
    <property type="term" value="F:all-trans-retinol dehydrogenase (NAD+) activity"/>
    <property type="evidence" value="ECO:0007669"/>
    <property type="project" value="TreeGrafter"/>
</dbReference>
<evidence type="ECO:0000313" key="3">
    <source>
        <dbReference type="Proteomes" id="UP000193380"/>
    </source>
</evidence>
<dbReference type="Proteomes" id="UP000193380">
    <property type="component" value="Unassembled WGS sequence"/>
</dbReference>
<sequence length="50" mass="5565">MEHALASSYPRTRYSAGWDAKLGWIPLSYMPSCVIDIGLKLVMPRPAKSV</sequence>